<evidence type="ECO:0008006" key="8">
    <source>
        <dbReference type="Google" id="ProtNLM"/>
    </source>
</evidence>
<evidence type="ECO:0000313" key="7">
    <source>
        <dbReference type="Proteomes" id="UP000001396"/>
    </source>
</evidence>
<evidence type="ECO:0000259" key="2">
    <source>
        <dbReference type="Pfam" id="PF10304"/>
    </source>
</evidence>
<dbReference type="GeneID" id="31367632"/>
<dbReference type="InParanoid" id="D3BLW1"/>
<dbReference type="Pfam" id="PF10304">
    <property type="entry name" value="RTP1_C2"/>
    <property type="match status" value="1"/>
</dbReference>
<protein>
    <recommendedName>
        <fullName evidence="8">RNA polymerase II assembly factor Rtp1 C-terminal domain-containing protein</fullName>
    </recommendedName>
</protein>
<keyword evidence="7" id="KW-1185">Reference proteome</keyword>
<dbReference type="EMBL" id="ADBJ01000042">
    <property type="protein sequence ID" value="EFA77562.1"/>
    <property type="molecule type" value="Genomic_DNA"/>
</dbReference>
<feature type="domain" description="TANGO6 N-terminal" evidence="5">
    <location>
        <begin position="173"/>
        <end position="337"/>
    </location>
</feature>
<dbReference type="InterPro" id="IPR011989">
    <property type="entry name" value="ARM-like"/>
</dbReference>
<proteinExistence type="inferred from homology"/>
<evidence type="ECO:0000313" key="6">
    <source>
        <dbReference type="EMBL" id="EFA77562.1"/>
    </source>
</evidence>
<evidence type="ECO:0000259" key="3">
    <source>
        <dbReference type="Pfam" id="PF10363"/>
    </source>
</evidence>
<feature type="domain" description="RNA polymerase II assembly factor Rtp1 C-terminal" evidence="3">
    <location>
        <begin position="815"/>
        <end position="925"/>
    </location>
</feature>
<dbReference type="GO" id="GO:0009306">
    <property type="term" value="P:protein secretion"/>
    <property type="evidence" value="ECO:0007669"/>
    <property type="project" value="TreeGrafter"/>
</dbReference>
<dbReference type="Pfam" id="PF23565">
    <property type="entry name" value="ARM_TANGO6"/>
    <property type="match status" value="1"/>
</dbReference>
<dbReference type="RefSeq" id="XP_020429690.1">
    <property type="nucleotide sequence ID" value="XM_020582909.1"/>
</dbReference>
<dbReference type="InterPro" id="IPR039600">
    <property type="entry name" value="TANGO6/Rtp1"/>
</dbReference>
<dbReference type="SUPFAM" id="SSF48371">
    <property type="entry name" value="ARM repeat"/>
    <property type="match status" value="1"/>
</dbReference>
<sequence>MSSHTNNGIQTRLQWIDELTELKDQATLSLKLDSVLQSINNHLYISDNNQTATISTITTTTTDNSLTIEDKDALNNNNDNDNKFISPNDLDMLDFNENEDNNSNNGDSNNININVKQLIDSITNRYNDLISRIKINDNSNNNNNSSCLIQIHYIITILEIINSLNKLLIQYNEILSFNNQKLVKLALDIVICWGVSPMLVPGIGIPISKRVGLVNEQLFVMNEEQTRFYSWNNHSMFISYYLLDVVRNIIALRDNLDLNSIIISRYLSDLFASLLQLINLSNRPGNSSLTDADKQYCGQQIDKMLFGIYPELIFESLTMLLSPVQSTGMTPTPTWFTKCVSLMLSKCLTRPQSLKIVLDTVLTPQPGKDMTNSINSIVRLVSLIPSNMSVDDYLQKIAPQLLDILHLKDRHDKERIIEATVMIIDRLIQLYPQPTSKYILQSIIHPLIQFKSTTNKQQQEEEESNNNIIIKEIDIFYCIEDIHKLLTKLSLNQFLLSFLTPYIPILFQLHCFLSKSISSLKVSCKEILSTYFKFYSHSVLELKRLILPVVVSNKDESSTGSSKVDEGKDGNRKADRSLLDLEDKLADSSLDDDNETTICLSFAMGENGGVVAKYIAYYDRDFNWEAECLVGILQLMKSDRLAGDLFVDLLNEYSLVELNVKKRHSKQYFVLMQFLVIVSESLGAAAIKNVVQVTTLIRVMLQRSLDKFAKTVSSGNGSGSDQVDDEDVESITLSLGILSSLLTGDIKVKKEEEILVFDLLTPLEQLMSYPNEIISTMASQLKTIITAKQPIWLDNNNNNNNNDNGNNVEDVKSKLKEILEDLSHPLLPIRAHGLIELRKLVLQSKQSELIHKNLENIIEIFKTQINDDDTFIYSCAINGLTALGDIYPVKIIPILTAQFNNQSYKEERRMKIGESLVQISQRCGDVLPHYAGQLFHCFFLGCNDHSVGVRASSLSNLATLSELLKYSIDSYLVELLHCIESLLLLLKGVGLDAFQLIPTELRTLYNRLKTLESTDTDTICKYHARNALAELDTITRQFIFPNN</sequence>
<evidence type="ECO:0000256" key="1">
    <source>
        <dbReference type="ARBA" id="ARBA00005724"/>
    </source>
</evidence>
<dbReference type="Pfam" id="PF25267">
    <property type="entry name" value="TANGO6_N"/>
    <property type="match status" value="1"/>
</dbReference>
<feature type="domain" description="TANGO6 HEAT repeat" evidence="4">
    <location>
        <begin position="348"/>
        <end position="652"/>
    </location>
</feature>
<evidence type="ECO:0000259" key="5">
    <source>
        <dbReference type="Pfam" id="PF25267"/>
    </source>
</evidence>
<gene>
    <name evidence="6" type="ORF">PPL_12165</name>
</gene>
<dbReference type="PANTHER" id="PTHR20959:SF1">
    <property type="entry name" value="TRANSPORT AND GOLGI ORGANIZATION PROTEIN 6 HOMOLOG"/>
    <property type="match status" value="1"/>
</dbReference>
<name>D3BLW1_HETP5</name>
<feature type="domain" description="RNA polymerase II assembly factor Rtp1 C-terminal" evidence="2">
    <location>
        <begin position="1001"/>
        <end position="1033"/>
    </location>
</feature>
<dbReference type="OMA" id="QVATLIC"/>
<comment type="caution">
    <text evidence="6">The sequence shown here is derived from an EMBL/GenBank/DDBJ whole genome shotgun (WGS) entry which is preliminary data.</text>
</comment>
<dbReference type="Gene3D" id="1.25.10.10">
    <property type="entry name" value="Leucine-rich Repeat Variant"/>
    <property type="match status" value="1"/>
</dbReference>
<dbReference type="InterPro" id="IPR057347">
    <property type="entry name" value="TANGO6_N"/>
</dbReference>
<dbReference type="PANTHER" id="PTHR20959">
    <property type="entry name" value="TRANSPORT AND GOLGI ORGANIZATION PROTEIN 6 FAMILY MEMBER"/>
    <property type="match status" value="1"/>
</dbReference>
<dbReference type="InterPro" id="IPR019414">
    <property type="entry name" value="Rtp1_C2"/>
</dbReference>
<dbReference type="InterPro" id="IPR057407">
    <property type="entry name" value="HEAT_TANGO6"/>
</dbReference>
<reference evidence="6 7" key="1">
    <citation type="journal article" date="2011" name="Genome Res.">
        <title>Phylogeny-wide analysis of social amoeba genomes highlights ancient origins for complex intercellular communication.</title>
        <authorList>
            <person name="Heidel A.J."/>
            <person name="Lawal H.M."/>
            <person name="Felder M."/>
            <person name="Schilde C."/>
            <person name="Helps N.R."/>
            <person name="Tunggal B."/>
            <person name="Rivero F."/>
            <person name="John U."/>
            <person name="Schleicher M."/>
            <person name="Eichinger L."/>
            <person name="Platzer M."/>
            <person name="Noegel A.A."/>
            <person name="Schaap P."/>
            <person name="Gloeckner G."/>
        </authorList>
    </citation>
    <scope>NUCLEOTIDE SEQUENCE [LARGE SCALE GENOMIC DNA]</scope>
    <source>
        <strain evidence="7">ATCC 26659 / Pp 5 / PN500</strain>
    </source>
</reference>
<dbReference type="Proteomes" id="UP000001396">
    <property type="component" value="Unassembled WGS sequence"/>
</dbReference>
<evidence type="ECO:0000259" key="4">
    <source>
        <dbReference type="Pfam" id="PF23565"/>
    </source>
</evidence>
<organism evidence="6 7">
    <name type="scientific">Heterostelium pallidum (strain ATCC 26659 / Pp 5 / PN500)</name>
    <name type="common">Cellular slime mold</name>
    <name type="synonym">Polysphondylium pallidum</name>
    <dbReference type="NCBI Taxonomy" id="670386"/>
    <lineage>
        <taxon>Eukaryota</taxon>
        <taxon>Amoebozoa</taxon>
        <taxon>Evosea</taxon>
        <taxon>Eumycetozoa</taxon>
        <taxon>Dictyostelia</taxon>
        <taxon>Acytosteliales</taxon>
        <taxon>Acytosteliaceae</taxon>
        <taxon>Heterostelium</taxon>
    </lineage>
</organism>
<dbReference type="InterPro" id="IPR016024">
    <property type="entry name" value="ARM-type_fold"/>
</dbReference>
<dbReference type="AlphaFoldDB" id="D3BLW1"/>
<dbReference type="InterPro" id="IPR019451">
    <property type="entry name" value="Rtp1_C1"/>
</dbReference>
<dbReference type="Pfam" id="PF10363">
    <property type="entry name" value="RTP1_C1"/>
    <property type="match status" value="1"/>
</dbReference>
<comment type="similarity">
    <text evidence="1">Belongs to the Tango6 family.</text>
</comment>
<accession>D3BLW1</accession>